<dbReference type="Proteomes" id="UP001141253">
    <property type="component" value="Chromosome 10"/>
</dbReference>
<evidence type="ECO:0000313" key="2">
    <source>
        <dbReference type="Proteomes" id="UP001141253"/>
    </source>
</evidence>
<feature type="non-terminal residue" evidence="1">
    <location>
        <position position="91"/>
    </location>
</feature>
<reference evidence="1" key="1">
    <citation type="submission" date="2022-10" db="EMBL/GenBank/DDBJ databases">
        <authorList>
            <person name="Hyden B.L."/>
            <person name="Feng K."/>
            <person name="Yates T."/>
            <person name="Jawdy S."/>
            <person name="Smart L.B."/>
            <person name="Muchero W."/>
        </authorList>
    </citation>
    <scope>NUCLEOTIDE SEQUENCE</scope>
    <source>
        <tissue evidence="1">Shoot tip</tissue>
    </source>
</reference>
<name>A0ABQ8ZXK7_9ROSI</name>
<reference evidence="1" key="2">
    <citation type="journal article" date="2023" name="Int. J. Mol. Sci.">
        <title>De Novo Assembly and Annotation of 11 Diverse Shrub Willow (Salix) Genomes Reveals Novel Gene Organization in Sex-Linked Regions.</title>
        <authorList>
            <person name="Hyden B."/>
            <person name="Feng K."/>
            <person name="Yates T.B."/>
            <person name="Jawdy S."/>
            <person name="Cereghino C."/>
            <person name="Smart L.B."/>
            <person name="Muchero W."/>
        </authorList>
    </citation>
    <scope>NUCLEOTIDE SEQUENCE</scope>
    <source>
        <tissue evidence="1">Shoot tip</tissue>
    </source>
</reference>
<evidence type="ECO:0000313" key="1">
    <source>
        <dbReference type="EMBL" id="KAJ6312880.1"/>
    </source>
</evidence>
<organism evidence="1 2">
    <name type="scientific">Salix suchowensis</name>
    <dbReference type="NCBI Taxonomy" id="1278906"/>
    <lineage>
        <taxon>Eukaryota</taxon>
        <taxon>Viridiplantae</taxon>
        <taxon>Streptophyta</taxon>
        <taxon>Embryophyta</taxon>
        <taxon>Tracheophyta</taxon>
        <taxon>Spermatophyta</taxon>
        <taxon>Magnoliopsida</taxon>
        <taxon>eudicotyledons</taxon>
        <taxon>Gunneridae</taxon>
        <taxon>Pentapetalae</taxon>
        <taxon>rosids</taxon>
        <taxon>fabids</taxon>
        <taxon>Malpighiales</taxon>
        <taxon>Salicaceae</taxon>
        <taxon>Saliceae</taxon>
        <taxon>Salix</taxon>
    </lineage>
</organism>
<sequence>MLVSLNRGITVYVRCIPTPSYGNLLFLNVLSLTISVEQGHRHASYNLFNQSQVEGGDKNYKNELKTMAYADLLLADSRVIGCCVLTRYVMH</sequence>
<proteinExistence type="predicted"/>
<accession>A0ABQ8ZXK7</accession>
<comment type="caution">
    <text evidence="1">The sequence shown here is derived from an EMBL/GenBank/DDBJ whole genome shotgun (WGS) entry which is preliminary data.</text>
</comment>
<dbReference type="EMBL" id="JAPFFI010000024">
    <property type="protein sequence ID" value="KAJ6312880.1"/>
    <property type="molecule type" value="Genomic_DNA"/>
</dbReference>
<keyword evidence="2" id="KW-1185">Reference proteome</keyword>
<gene>
    <name evidence="1" type="ORF">OIU77_014410</name>
</gene>
<protein>
    <submittedName>
        <fullName evidence="1">Uncharacterized protein</fullName>
    </submittedName>
</protein>